<gene>
    <name evidence="1" type="ORF">J2T15_004151</name>
</gene>
<accession>A0ABT9U4Y4</accession>
<reference evidence="1 2" key="1">
    <citation type="submission" date="2023-07" db="EMBL/GenBank/DDBJ databases">
        <title>Sorghum-associated microbial communities from plants grown in Nebraska, USA.</title>
        <authorList>
            <person name="Schachtman D."/>
        </authorList>
    </citation>
    <scope>NUCLEOTIDE SEQUENCE [LARGE SCALE GENOMIC DNA]</scope>
    <source>
        <strain evidence="1 2">CC482</strain>
    </source>
</reference>
<evidence type="ECO:0000313" key="2">
    <source>
        <dbReference type="Proteomes" id="UP001229346"/>
    </source>
</evidence>
<dbReference type="Proteomes" id="UP001229346">
    <property type="component" value="Unassembled WGS sequence"/>
</dbReference>
<sequence length="123" mass="14039">MRMRINTRHKQERLFRNRFINLLIILPLLLTALFAYQAGNNFELTAGSSRFNPVARATTCYARDGRSASKLLQPVRRKPAAYKASLAVLYGRPAYLSPLSQTILQQLKRLLLKPIKYTSVFIG</sequence>
<dbReference type="RefSeq" id="WP_307206077.1">
    <property type="nucleotide sequence ID" value="NZ_JAUSST010000006.1"/>
</dbReference>
<dbReference type="EMBL" id="JAUSSU010000008">
    <property type="protein sequence ID" value="MDQ0114695.1"/>
    <property type="molecule type" value="Genomic_DNA"/>
</dbReference>
<evidence type="ECO:0008006" key="3">
    <source>
        <dbReference type="Google" id="ProtNLM"/>
    </source>
</evidence>
<organism evidence="1 2">
    <name type="scientific">Paenibacillus harenae</name>
    <dbReference type="NCBI Taxonomy" id="306543"/>
    <lineage>
        <taxon>Bacteria</taxon>
        <taxon>Bacillati</taxon>
        <taxon>Bacillota</taxon>
        <taxon>Bacilli</taxon>
        <taxon>Bacillales</taxon>
        <taxon>Paenibacillaceae</taxon>
        <taxon>Paenibacillus</taxon>
    </lineage>
</organism>
<proteinExistence type="predicted"/>
<evidence type="ECO:0000313" key="1">
    <source>
        <dbReference type="EMBL" id="MDQ0114695.1"/>
    </source>
</evidence>
<protein>
    <recommendedName>
        <fullName evidence="3">ABC transporter permease</fullName>
    </recommendedName>
</protein>
<keyword evidence="2" id="KW-1185">Reference proteome</keyword>
<name>A0ABT9U4Y4_PAEHA</name>
<comment type="caution">
    <text evidence="1">The sequence shown here is derived from an EMBL/GenBank/DDBJ whole genome shotgun (WGS) entry which is preliminary data.</text>
</comment>